<evidence type="ECO:0000313" key="2">
    <source>
        <dbReference type="EMBL" id="QEQ98303.1"/>
    </source>
</evidence>
<sequence length="156" mass="16056">MTLASQLGELLEARDLKITTAESCTGGGISEAITAISGSSAWFEYGFVTYANSAKQALLGVTSKSLESYGAVSEQVVVEMAQGALEKSGADIAIAVSGVAGPGGGSEEKPVGTVWLAWAQRGKDVSASRFLFPGDRLQVRSRAVAEGMLGAIRKLA</sequence>
<dbReference type="InterPro" id="IPR036653">
    <property type="entry name" value="CinA-like_C"/>
</dbReference>
<dbReference type="AlphaFoldDB" id="A0A5P1RF99"/>
<protein>
    <submittedName>
        <fullName evidence="2">CinA family protein</fullName>
    </submittedName>
</protein>
<evidence type="ECO:0000259" key="1">
    <source>
        <dbReference type="Pfam" id="PF02464"/>
    </source>
</evidence>
<dbReference type="Proteomes" id="UP000324760">
    <property type="component" value="Chromosome"/>
</dbReference>
<accession>A0A5P1RF99</accession>
<organism evidence="2 3">
    <name type="scientific">Neptunomonas concharum</name>
    <dbReference type="NCBI Taxonomy" id="1031538"/>
    <lineage>
        <taxon>Bacteria</taxon>
        <taxon>Pseudomonadati</taxon>
        <taxon>Pseudomonadota</taxon>
        <taxon>Gammaproteobacteria</taxon>
        <taxon>Oceanospirillales</taxon>
        <taxon>Oceanospirillaceae</taxon>
        <taxon>Neptunomonas</taxon>
    </lineage>
</organism>
<feature type="domain" description="CinA C-terminal" evidence="1">
    <location>
        <begin position="2"/>
        <end position="148"/>
    </location>
</feature>
<dbReference type="Pfam" id="PF02464">
    <property type="entry name" value="CinA"/>
    <property type="match status" value="1"/>
</dbReference>
<dbReference type="InterPro" id="IPR008136">
    <property type="entry name" value="CinA_C"/>
</dbReference>
<name>A0A5P1RF99_9GAMM</name>
<proteinExistence type="predicted"/>
<dbReference type="EMBL" id="CP043869">
    <property type="protein sequence ID" value="QEQ98303.1"/>
    <property type="molecule type" value="Genomic_DNA"/>
</dbReference>
<keyword evidence="3" id="KW-1185">Reference proteome</keyword>
<dbReference type="Gene3D" id="3.90.950.20">
    <property type="entry name" value="CinA-like"/>
    <property type="match status" value="1"/>
</dbReference>
<dbReference type="KEGG" id="ncu:F0U83_02900"/>
<dbReference type="OrthoDB" id="9801454at2"/>
<gene>
    <name evidence="2" type="ORF">F0U83_02900</name>
</gene>
<evidence type="ECO:0000313" key="3">
    <source>
        <dbReference type="Proteomes" id="UP000324760"/>
    </source>
</evidence>
<dbReference type="NCBIfam" id="TIGR00199">
    <property type="entry name" value="PncC_domain"/>
    <property type="match status" value="1"/>
</dbReference>
<reference evidence="2 3" key="1">
    <citation type="journal article" date="2019" name="Biochem. Eng. J.">
        <title>Metabolic engineering of the marine bacteria Neptunomonas concharum for the production of acetoin and meso-2,3-butanediol from acetate.</title>
        <authorList>
            <person name="Li W."/>
            <person name="Pu N."/>
            <person name="Liu C.-X."/>
            <person name="Yuan Q.-P."/>
            <person name="Li Z.-J."/>
        </authorList>
    </citation>
    <scope>NUCLEOTIDE SEQUENCE [LARGE SCALE GENOMIC DNA]</scope>
    <source>
        <strain evidence="2 3">JCM17730</strain>
    </source>
</reference>
<dbReference type="SUPFAM" id="SSF142433">
    <property type="entry name" value="CinA-like"/>
    <property type="match status" value="1"/>
</dbReference>